<dbReference type="PROSITE" id="PS00452">
    <property type="entry name" value="GUANYLATE_CYCLASE_1"/>
    <property type="match status" value="1"/>
</dbReference>
<dbReference type="InterPro" id="IPR050401">
    <property type="entry name" value="Cyclic_nucleotide_synthase"/>
</dbReference>
<dbReference type="PROSITE" id="PS50125">
    <property type="entry name" value="GUANYLATE_CYCLASE_2"/>
    <property type="match status" value="1"/>
</dbReference>
<dbReference type="InterPro" id="IPR003018">
    <property type="entry name" value="GAF"/>
</dbReference>
<dbReference type="GO" id="GO:0035556">
    <property type="term" value="P:intracellular signal transduction"/>
    <property type="evidence" value="ECO:0007669"/>
    <property type="project" value="InterPro"/>
</dbReference>
<dbReference type="PANTHER" id="PTHR11920">
    <property type="entry name" value="GUANYLYL CYCLASE"/>
    <property type="match status" value="1"/>
</dbReference>
<dbReference type="AlphaFoldDB" id="A0A937CNL2"/>
<dbReference type="InterPro" id="IPR018297">
    <property type="entry name" value="A/G_cyclase_CS"/>
</dbReference>
<name>A0A937CNL2_9HYPH</name>
<dbReference type="Gene3D" id="3.30.70.1230">
    <property type="entry name" value="Nucleotide cyclase"/>
    <property type="match status" value="1"/>
</dbReference>
<dbReference type="SUPFAM" id="SSF55073">
    <property type="entry name" value="Nucleotide cyclase"/>
    <property type="match status" value="1"/>
</dbReference>
<evidence type="ECO:0000313" key="10">
    <source>
        <dbReference type="Proteomes" id="UP000633219"/>
    </source>
</evidence>
<dbReference type="EMBL" id="JAEQNC010000002">
    <property type="protein sequence ID" value="MBL0371318.1"/>
    <property type="molecule type" value="Genomic_DNA"/>
</dbReference>
<dbReference type="Proteomes" id="UP000633219">
    <property type="component" value="Unassembled WGS sequence"/>
</dbReference>
<evidence type="ECO:0000256" key="2">
    <source>
        <dbReference type="ARBA" id="ARBA00022692"/>
    </source>
</evidence>
<evidence type="ECO:0000313" key="9">
    <source>
        <dbReference type="EMBL" id="MBL0371318.1"/>
    </source>
</evidence>
<keyword evidence="3" id="KW-0547">Nucleotide-binding</keyword>
<gene>
    <name evidence="9" type="ORF">JJB09_04695</name>
</gene>
<feature type="domain" description="Guanylate cyclase" evidence="8">
    <location>
        <begin position="213"/>
        <end position="344"/>
    </location>
</feature>
<keyword evidence="5" id="KW-0472">Membrane</keyword>
<dbReference type="InterPro" id="IPR029016">
    <property type="entry name" value="GAF-like_dom_sf"/>
</dbReference>
<dbReference type="Pfam" id="PF01590">
    <property type="entry name" value="GAF"/>
    <property type="match status" value="1"/>
</dbReference>
<dbReference type="SUPFAM" id="SSF55781">
    <property type="entry name" value="GAF domain-like"/>
    <property type="match status" value="1"/>
</dbReference>
<evidence type="ECO:0000256" key="7">
    <source>
        <dbReference type="RuleBase" id="RU000405"/>
    </source>
</evidence>
<organism evidence="9 10">
    <name type="scientific">Rhizobium setariae</name>
    <dbReference type="NCBI Taxonomy" id="2801340"/>
    <lineage>
        <taxon>Bacteria</taxon>
        <taxon>Pseudomonadati</taxon>
        <taxon>Pseudomonadota</taxon>
        <taxon>Alphaproteobacteria</taxon>
        <taxon>Hyphomicrobiales</taxon>
        <taxon>Rhizobiaceae</taxon>
        <taxon>Rhizobium/Agrobacterium group</taxon>
        <taxon>Rhizobium</taxon>
    </lineage>
</organism>
<keyword evidence="2" id="KW-0812">Transmembrane</keyword>
<dbReference type="RefSeq" id="WP_201653827.1">
    <property type="nucleotide sequence ID" value="NZ_JAEQNC010000002.1"/>
</dbReference>
<accession>A0A937CNL2</accession>
<evidence type="ECO:0000256" key="1">
    <source>
        <dbReference type="ARBA" id="ARBA00004370"/>
    </source>
</evidence>
<keyword evidence="6 7" id="KW-0456">Lyase</keyword>
<dbReference type="GO" id="GO:0004016">
    <property type="term" value="F:adenylate cyclase activity"/>
    <property type="evidence" value="ECO:0007669"/>
    <property type="project" value="UniProtKB-ARBA"/>
</dbReference>
<dbReference type="Gene3D" id="3.30.450.40">
    <property type="match status" value="1"/>
</dbReference>
<dbReference type="Pfam" id="PF00211">
    <property type="entry name" value="Guanylate_cyc"/>
    <property type="match status" value="1"/>
</dbReference>
<dbReference type="GO" id="GO:0009190">
    <property type="term" value="P:cyclic nucleotide biosynthetic process"/>
    <property type="evidence" value="ECO:0007669"/>
    <property type="project" value="InterPro"/>
</dbReference>
<comment type="subcellular location">
    <subcellularLocation>
        <location evidence="1">Membrane</location>
    </subcellularLocation>
</comment>
<protein>
    <recommendedName>
        <fullName evidence="8">Guanylate cyclase domain-containing protein</fullName>
    </recommendedName>
</protein>
<evidence type="ECO:0000256" key="6">
    <source>
        <dbReference type="ARBA" id="ARBA00023239"/>
    </source>
</evidence>
<keyword evidence="10" id="KW-1185">Reference proteome</keyword>
<dbReference type="CDD" id="cd07302">
    <property type="entry name" value="CHD"/>
    <property type="match status" value="1"/>
</dbReference>
<dbReference type="InterPro" id="IPR001054">
    <property type="entry name" value="A/G_cyclase"/>
</dbReference>
<dbReference type="InterPro" id="IPR029787">
    <property type="entry name" value="Nucleotide_cyclase"/>
</dbReference>
<dbReference type="SMART" id="SM00044">
    <property type="entry name" value="CYCc"/>
    <property type="match status" value="1"/>
</dbReference>
<sequence length="421" mass="46608">MDFPVPENEVERLAAVQAYQVYGTGPESGFDDLTDLAASIANVPIAIVNIVGDTKIWLKSRHGVPPDLEEVPRGGVCCSHAVCRSDLLVVSDTHADDRFRAMPFIATEPFLRFYAGMPLIDSGGRALGTLCIMDITPRELTFEAAEGIRRIARQTTAQLELRLKIAQLVRSQEELAAEKQRSDSLLLNILPRNIAAELTEKGSVEPRHHPSATILFTDFVDFTKSAAELSPRELVDDLDMYFSEFDNIVARHGLEKLKTMGDSYMCAGGLMQGRKDHAVRSCLAALEMRRFVAASDRRLAAIGQRPWHLRVGLHSGSMMSGVVGRKKFSYDVWGDAVNIASRMESTDEADHVNISESTFQHVKSYFDCTPRGSLEVRSKGKMTMYFLDRLKPEYSADAAGVEANERLRSTLAGTSAPWSLH</sequence>
<evidence type="ECO:0000256" key="3">
    <source>
        <dbReference type="ARBA" id="ARBA00022741"/>
    </source>
</evidence>
<keyword evidence="4" id="KW-1133">Transmembrane helix</keyword>
<evidence type="ECO:0000259" key="8">
    <source>
        <dbReference type="PROSITE" id="PS50125"/>
    </source>
</evidence>
<evidence type="ECO:0000256" key="4">
    <source>
        <dbReference type="ARBA" id="ARBA00022989"/>
    </source>
</evidence>
<proteinExistence type="inferred from homology"/>
<comment type="similarity">
    <text evidence="7">Belongs to the adenylyl cyclase class-4/guanylyl cyclase family.</text>
</comment>
<comment type="caution">
    <text evidence="9">The sequence shown here is derived from an EMBL/GenBank/DDBJ whole genome shotgun (WGS) entry which is preliminary data.</text>
</comment>
<dbReference type="GO" id="GO:0000166">
    <property type="term" value="F:nucleotide binding"/>
    <property type="evidence" value="ECO:0007669"/>
    <property type="project" value="UniProtKB-KW"/>
</dbReference>
<reference evidence="9" key="1">
    <citation type="submission" date="2021-01" db="EMBL/GenBank/DDBJ databases">
        <title>Rhizobium sp. strain KVB221 16S ribosomal RNA gene Genome sequencing and assembly.</title>
        <authorList>
            <person name="Kang M."/>
        </authorList>
    </citation>
    <scope>NUCLEOTIDE SEQUENCE</scope>
    <source>
        <strain evidence="9">KVB221</strain>
    </source>
</reference>
<dbReference type="GO" id="GO:0016020">
    <property type="term" value="C:membrane"/>
    <property type="evidence" value="ECO:0007669"/>
    <property type="project" value="UniProtKB-SubCell"/>
</dbReference>
<dbReference type="PANTHER" id="PTHR11920:SF335">
    <property type="entry name" value="GUANYLATE CYCLASE"/>
    <property type="match status" value="1"/>
</dbReference>
<evidence type="ECO:0000256" key="5">
    <source>
        <dbReference type="ARBA" id="ARBA00023136"/>
    </source>
</evidence>